<sequence>MEEEESDGTEGVTAPSEQSFLAIMQQMNQIMANLQADSSSDPARPPALKTPSMKAPEYFGGTQPFKLRSFIQSCQIIFHNDLENVSQDRKKALYAT</sequence>
<evidence type="ECO:0000256" key="1">
    <source>
        <dbReference type="SAM" id="MobiDB-lite"/>
    </source>
</evidence>
<organism evidence="2 3">
    <name type="scientific">Austropuccinia psidii MF-1</name>
    <dbReference type="NCBI Taxonomy" id="1389203"/>
    <lineage>
        <taxon>Eukaryota</taxon>
        <taxon>Fungi</taxon>
        <taxon>Dikarya</taxon>
        <taxon>Basidiomycota</taxon>
        <taxon>Pucciniomycotina</taxon>
        <taxon>Pucciniomycetes</taxon>
        <taxon>Pucciniales</taxon>
        <taxon>Sphaerophragmiaceae</taxon>
        <taxon>Austropuccinia</taxon>
    </lineage>
</organism>
<reference evidence="2" key="1">
    <citation type="submission" date="2021-03" db="EMBL/GenBank/DDBJ databases">
        <title>Draft genome sequence of rust myrtle Austropuccinia psidii MF-1, a brazilian biotype.</title>
        <authorList>
            <person name="Quecine M.C."/>
            <person name="Pachon D.M.R."/>
            <person name="Bonatelli M.L."/>
            <person name="Correr F.H."/>
            <person name="Franceschini L.M."/>
            <person name="Leite T.F."/>
            <person name="Margarido G.R.A."/>
            <person name="Almeida C.A."/>
            <person name="Ferrarezi J.A."/>
            <person name="Labate C.A."/>
        </authorList>
    </citation>
    <scope>NUCLEOTIDE SEQUENCE</scope>
    <source>
        <strain evidence="2">MF-1</strain>
    </source>
</reference>
<proteinExistence type="predicted"/>
<keyword evidence="3" id="KW-1185">Reference proteome</keyword>
<dbReference type="AlphaFoldDB" id="A0A9Q3D1V1"/>
<feature type="region of interest" description="Disordered" evidence="1">
    <location>
        <begin position="32"/>
        <end position="55"/>
    </location>
</feature>
<dbReference type="EMBL" id="AVOT02011927">
    <property type="protein sequence ID" value="MBW0493130.1"/>
    <property type="molecule type" value="Genomic_DNA"/>
</dbReference>
<protein>
    <submittedName>
        <fullName evidence="2">Uncharacterized protein</fullName>
    </submittedName>
</protein>
<evidence type="ECO:0000313" key="3">
    <source>
        <dbReference type="Proteomes" id="UP000765509"/>
    </source>
</evidence>
<dbReference type="Proteomes" id="UP000765509">
    <property type="component" value="Unassembled WGS sequence"/>
</dbReference>
<evidence type="ECO:0000313" key="2">
    <source>
        <dbReference type="EMBL" id="MBW0493130.1"/>
    </source>
</evidence>
<feature type="compositionally biased region" description="Polar residues" evidence="1">
    <location>
        <begin position="32"/>
        <end position="41"/>
    </location>
</feature>
<accession>A0A9Q3D1V1</accession>
<name>A0A9Q3D1V1_9BASI</name>
<gene>
    <name evidence="2" type="ORF">O181_032845</name>
</gene>
<comment type="caution">
    <text evidence="2">The sequence shown here is derived from an EMBL/GenBank/DDBJ whole genome shotgun (WGS) entry which is preliminary data.</text>
</comment>